<dbReference type="GO" id="GO:0005549">
    <property type="term" value="F:odorant binding"/>
    <property type="evidence" value="ECO:0007669"/>
    <property type="project" value="InterPro"/>
</dbReference>
<feature type="transmembrane region" description="Helical" evidence="10">
    <location>
        <begin position="300"/>
        <end position="323"/>
    </location>
</feature>
<comment type="similarity">
    <text evidence="10">Belongs to the insect chemoreceptor superfamily. Heteromeric odorant receptor channel (TC 1.A.69) family.</text>
</comment>
<evidence type="ECO:0000256" key="6">
    <source>
        <dbReference type="ARBA" id="ARBA00022989"/>
    </source>
</evidence>
<feature type="transmembrane region" description="Helical" evidence="10">
    <location>
        <begin position="227"/>
        <end position="254"/>
    </location>
</feature>
<evidence type="ECO:0000313" key="11">
    <source>
        <dbReference type="Proteomes" id="UP000504618"/>
    </source>
</evidence>
<accession>A0A6J1PRX3</accession>
<keyword evidence="11" id="KW-1185">Reference proteome</keyword>
<evidence type="ECO:0000256" key="8">
    <source>
        <dbReference type="ARBA" id="ARBA00023170"/>
    </source>
</evidence>
<dbReference type="Proteomes" id="UP000504618">
    <property type="component" value="Unplaced"/>
</dbReference>
<organism evidence="11 12">
    <name type="scientific">Temnothorax curvispinosus</name>
    <dbReference type="NCBI Taxonomy" id="300111"/>
    <lineage>
        <taxon>Eukaryota</taxon>
        <taxon>Metazoa</taxon>
        <taxon>Ecdysozoa</taxon>
        <taxon>Arthropoda</taxon>
        <taxon>Hexapoda</taxon>
        <taxon>Insecta</taxon>
        <taxon>Pterygota</taxon>
        <taxon>Neoptera</taxon>
        <taxon>Endopterygota</taxon>
        <taxon>Hymenoptera</taxon>
        <taxon>Apocrita</taxon>
        <taxon>Aculeata</taxon>
        <taxon>Formicoidea</taxon>
        <taxon>Formicidae</taxon>
        <taxon>Myrmicinae</taxon>
        <taxon>Temnothorax</taxon>
    </lineage>
</organism>
<evidence type="ECO:0000256" key="2">
    <source>
        <dbReference type="ARBA" id="ARBA00022475"/>
    </source>
</evidence>
<dbReference type="OrthoDB" id="7552055at2759"/>
<evidence type="ECO:0000256" key="3">
    <source>
        <dbReference type="ARBA" id="ARBA00022606"/>
    </source>
</evidence>
<dbReference type="GeneID" id="112454742"/>
<feature type="transmembrane region" description="Helical" evidence="10">
    <location>
        <begin position="152"/>
        <end position="177"/>
    </location>
</feature>
<keyword evidence="2" id="KW-1003">Cell membrane</keyword>
<dbReference type="RefSeq" id="XP_024872063.1">
    <property type="nucleotide sequence ID" value="XM_025016295.1"/>
</dbReference>
<evidence type="ECO:0000256" key="10">
    <source>
        <dbReference type="RuleBase" id="RU351113"/>
    </source>
</evidence>
<reference evidence="12" key="1">
    <citation type="submission" date="2025-08" db="UniProtKB">
        <authorList>
            <consortium name="RefSeq"/>
        </authorList>
    </citation>
    <scope>IDENTIFICATION</scope>
    <source>
        <tissue evidence="12">Whole body</tissue>
    </source>
</reference>
<dbReference type="GO" id="GO:0007165">
    <property type="term" value="P:signal transduction"/>
    <property type="evidence" value="ECO:0007669"/>
    <property type="project" value="UniProtKB-KW"/>
</dbReference>
<comment type="subcellular location">
    <subcellularLocation>
        <location evidence="1 10">Cell membrane</location>
        <topology evidence="1 10">Multi-pass membrane protein</topology>
    </subcellularLocation>
</comment>
<protein>
    <recommendedName>
        <fullName evidence="10">Odorant receptor</fullName>
    </recommendedName>
</protein>
<dbReference type="GO" id="GO:0005886">
    <property type="term" value="C:plasma membrane"/>
    <property type="evidence" value="ECO:0007669"/>
    <property type="project" value="UniProtKB-SubCell"/>
</dbReference>
<proteinExistence type="inferred from homology"/>
<keyword evidence="7 10" id="KW-0472">Membrane</keyword>
<name>A0A6J1PRX3_9HYME</name>
<feature type="transmembrane region" description="Helical" evidence="10">
    <location>
        <begin position="5"/>
        <end position="24"/>
    </location>
</feature>
<dbReference type="GO" id="GO:0004984">
    <property type="term" value="F:olfactory receptor activity"/>
    <property type="evidence" value="ECO:0007669"/>
    <property type="project" value="InterPro"/>
</dbReference>
<feature type="transmembrane region" description="Helical" evidence="10">
    <location>
        <begin position="30"/>
        <end position="53"/>
    </location>
</feature>
<keyword evidence="5 10" id="KW-0552">Olfaction</keyword>
<evidence type="ECO:0000256" key="5">
    <source>
        <dbReference type="ARBA" id="ARBA00022725"/>
    </source>
</evidence>
<evidence type="ECO:0000256" key="7">
    <source>
        <dbReference type="ARBA" id="ARBA00023136"/>
    </source>
</evidence>
<dbReference type="PANTHER" id="PTHR21137">
    <property type="entry name" value="ODORANT RECEPTOR"/>
    <property type="match status" value="1"/>
</dbReference>
<dbReference type="AlphaFoldDB" id="A0A6J1PRX3"/>
<keyword evidence="6 10" id="KW-1133">Transmembrane helix</keyword>
<keyword evidence="4 10" id="KW-0812">Transmembrane</keyword>
<dbReference type="PANTHER" id="PTHR21137:SF35">
    <property type="entry name" value="ODORANT RECEPTOR 19A-RELATED"/>
    <property type="match status" value="1"/>
</dbReference>
<dbReference type="InterPro" id="IPR004117">
    <property type="entry name" value="7tm6_olfct_rcpt"/>
</dbReference>
<dbReference type="Pfam" id="PF02949">
    <property type="entry name" value="7tm_6"/>
    <property type="match status" value="1"/>
</dbReference>
<feature type="transmembrane region" description="Helical" evidence="10">
    <location>
        <begin position="266"/>
        <end position="288"/>
    </location>
</feature>
<comment type="caution">
    <text evidence="10">Lacks conserved residue(s) required for the propagation of feature annotation.</text>
</comment>
<sequence length="404" mass="47072">MQQLLITTLTITYIGMQLSLFVTMRYNMTLFIKIMSAVCPFILITIKYCIFILKAKSIQNLHYLIREDWKIIRNKLEIKIILEYAHCSRISAIVLFLFADFVVIVIAIVQFLPNILDVVLPLDEPRPRKLLVAAKYFVSQDKYFLTKAFHEIVIIVICALIVFATASQMLVFCCHSFGMFKIASHRIEYSIENSVFHIPNPEKEYAIYKRIMHAVVAHRRAMEFSNIFVSSFNVPYCFIAVIGVISLSINLYGFVEAATISKNMTNLLFCFLMTLVHLVYMFVANYLGQKIVDYNNELFRLIYSTSWYLMPVSSQKLILFFMLKTGKDFYFTFGIIFVAKMETFAAVRSTKNKKNNRILLKYVIKENLNFCLACECCAVLCRCDVQSRLLIYLFIYLVNCVWFH</sequence>
<keyword evidence="8 10" id="KW-0675">Receptor</keyword>
<gene>
    <name evidence="12" type="primary">LOC112454742</name>
</gene>
<evidence type="ECO:0000256" key="4">
    <source>
        <dbReference type="ARBA" id="ARBA00022692"/>
    </source>
</evidence>
<evidence type="ECO:0000256" key="9">
    <source>
        <dbReference type="ARBA" id="ARBA00023224"/>
    </source>
</evidence>
<keyword evidence="3 10" id="KW-0716">Sensory transduction</keyword>
<keyword evidence="9 10" id="KW-0807">Transducer</keyword>
<feature type="transmembrane region" description="Helical" evidence="10">
    <location>
        <begin position="329"/>
        <end position="347"/>
    </location>
</feature>
<evidence type="ECO:0000313" key="12">
    <source>
        <dbReference type="RefSeq" id="XP_024872063.1"/>
    </source>
</evidence>
<evidence type="ECO:0000256" key="1">
    <source>
        <dbReference type="ARBA" id="ARBA00004651"/>
    </source>
</evidence>
<feature type="transmembrane region" description="Helical" evidence="10">
    <location>
        <begin position="90"/>
        <end position="112"/>
    </location>
</feature>